<keyword evidence="7" id="KW-1185">Reference proteome</keyword>
<dbReference type="AlphaFoldDB" id="A0A5C6DB49"/>
<dbReference type="Pfam" id="PF00455">
    <property type="entry name" value="DeoRC"/>
    <property type="match status" value="1"/>
</dbReference>
<keyword evidence="4" id="KW-0804">Transcription</keyword>
<evidence type="ECO:0000259" key="5">
    <source>
        <dbReference type="PROSITE" id="PS51000"/>
    </source>
</evidence>
<name>A0A5C6DB49_9BACT</name>
<keyword evidence="2" id="KW-0805">Transcription regulation</keyword>
<dbReference type="GO" id="GO:0003700">
    <property type="term" value="F:DNA-binding transcription factor activity"/>
    <property type="evidence" value="ECO:0007669"/>
    <property type="project" value="InterPro"/>
</dbReference>
<accession>A0A5C6DB49</accession>
<keyword evidence="1" id="KW-0678">Repressor</keyword>
<dbReference type="SMART" id="SM01134">
    <property type="entry name" value="DeoRC"/>
    <property type="match status" value="1"/>
</dbReference>
<dbReference type="Pfam" id="PF08220">
    <property type="entry name" value="HTH_DeoR"/>
    <property type="match status" value="1"/>
</dbReference>
<dbReference type="Gene3D" id="3.40.50.1360">
    <property type="match status" value="1"/>
</dbReference>
<dbReference type="PROSITE" id="PS00894">
    <property type="entry name" value="HTH_DEOR_1"/>
    <property type="match status" value="1"/>
</dbReference>
<evidence type="ECO:0000256" key="4">
    <source>
        <dbReference type="ARBA" id="ARBA00023163"/>
    </source>
</evidence>
<dbReference type="GO" id="GO:0003677">
    <property type="term" value="F:DNA binding"/>
    <property type="evidence" value="ECO:0007669"/>
    <property type="project" value="UniProtKB-KW"/>
</dbReference>
<dbReference type="PROSITE" id="PS51000">
    <property type="entry name" value="HTH_DEOR_2"/>
    <property type="match status" value="1"/>
</dbReference>
<evidence type="ECO:0000313" key="6">
    <source>
        <dbReference type="EMBL" id="TWU34130.1"/>
    </source>
</evidence>
<evidence type="ECO:0000256" key="2">
    <source>
        <dbReference type="ARBA" id="ARBA00023015"/>
    </source>
</evidence>
<dbReference type="PRINTS" id="PR00037">
    <property type="entry name" value="HTHLACR"/>
</dbReference>
<dbReference type="InterPro" id="IPR036388">
    <property type="entry name" value="WH-like_DNA-bd_sf"/>
</dbReference>
<dbReference type="SUPFAM" id="SSF100950">
    <property type="entry name" value="NagB/RpiA/CoA transferase-like"/>
    <property type="match status" value="1"/>
</dbReference>
<evidence type="ECO:0000256" key="1">
    <source>
        <dbReference type="ARBA" id="ARBA00022491"/>
    </source>
</evidence>
<keyword evidence="3" id="KW-0238">DNA-binding</keyword>
<feature type="domain" description="HTH deoR-type" evidence="5">
    <location>
        <begin position="4"/>
        <end position="59"/>
    </location>
</feature>
<gene>
    <name evidence="6" type="primary">glcR</name>
    <name evidence="6" type="ORF">Q31b_56010</name>
</gene>
<dbReference type="SMART" id="SM00420">
    <property type="entry name" value="HTH_DEOR"/>
    <property type="match status" value="1"/>
</dbReference>
<dbReference type="InterPro" id="IPR050313">
    <property type="entry name" value="Carb_Metab_HTH_regulators"/>
</dbReference>
<protein>
    <submittedName>
        <fullName evidence="6">HTH-type transcriptional repressor GlcR</fullName>
    </submittedName>
</protein>
<dbReference type="InterPro" id="IPR014036">
    <property type="entry name" value="DeoR-like_C"/>
</dbReference>
<dbReference type="InterPro" id="IPR001034">
    <property type="entry name" value="DeoR_HTH"/>
</dbReference>
<dbReference type="InterPro" id="IPR037171">
    <property type="entry name" value="NagB/RpiA_transferase-like"/>
</dbReference>
<proteinExistence type="predicted"/>
<dbReference type="InterPro" id="IPR036390">
    <property type="entry name" value="WH_DNA-bd_sf"/>
</dbReference>
<dbReference type="SUPFAM" id="SSF46785">
    <property type="entry name" value="Winged helix' DNA-binding domain"/>
    <property type="match status" value="1"/>
</dbReference>
<organism evidence="6 7">
    <name type="scientific">Novipirellula aureliae</name>
    <dbReference type="NCBI Taxonomy" id="2527966"/>
    <lineage>
        <taxon>Bacteria</taxon>
        <taxon>Pseudomonadati</taxon>
        <taxon>Planctomycetota</taxon>
        <taxon>Planctomycetia</taxon>
        <taxon>Pirellulales</taxon>
        <taxon>Pirellulaceae</taxon>
        <taxon>Novipirellula</taxon>
    </lineage>
</organism>
<dbReference type="Proteomes" id="UP000315471">
    <property type="component" value="Unassembled WGS sequence"/>
</dbReference>
<dbReference type="EMBL" id="SJPY01000012">
    <property type="protein sequence ID" value="TWU34130.1"/>
    <property type="molecule type" value="Genomic_DNA"/>
</dbReference>
<comment type="caution">
    <text evidence="6">The sequence shown here is derived from an EMBL/GenBank/DDBJ whole genome shotgun (WGS) entry which is preliminary data.</text>
</comment>
<reference evidence="6 7" key="1">
    <citation type="submission" date="2019-02" db="EMBL/GenBank/DDBJ databases">
        <title>Deep-cultivation of Planctomycetes and their phenomic and genomic characterization uncovers novel biology.</title>
        <authorList>
            <person name="Wiegand S."/>
            <person name="Jogler M."/>
            <person name="Boedeker C."/>
            <person name="Pinto D."/>
            <person name="Vollmers J."/>
            <person name="Rivas-Marin E."/>
            <person name="Kohn T."/>
            <person name="Peeters S.H."/>
            <person name="Heuer A."/>
            <person name="Rast P."/>
            <person name="Oberbeckmann S."/>
            <person name="Bunk B."/>
            <person name="Jeske O."/>
            <person name="Meyerdierks A."/>
            <person name="Storesund J.E."/>
            <person name="Kallscheuer N."/>
            <person name="Luecker S."/>
            <person name="Lage O.M."/>
            <person name="Pohl T."/>
            <person name="Merkel B.J."/>
            <person name="Hornburger P."/>
            <person name="Mueller R.-W."/>
            <person name="Bruemmer F."/>
            <person name="Labrenz M."/>
            <person name="Spormann A.M."/>
            <person name="Op Den Camp H."/>
            <person name="Overmann J."/>
            <person name="Amann R."/>
            <person name="Jetten M.S.M."/>
            <person name="Mascher T."/>
            <person name="Medema M.H."/>
            <person name="Devos D.P."/>
            <person name="Kaster A.-K."/>
            <person name="Ovreas L."/>
            <person name="Rohde M."/>
            <person name="Galperin M.Y."/>
            <person name="Jogler C."/>
        </authorList>
    </citation>
    <scope>NUCLEOTIDE SEQUENCE [LARGE SCALE GENOMIC DNA]</scope>
    <source>
        <strain evidence="6 7">Q31b</strain>
    </source>
</reference>
<evidence type="ECO:0000256" key="3">
    <source>
        <dbReference type="ARBA" id="ARBA00023125"/>
    </source>
</evidence>
<dbReference type="PANTHER" id="PTHR30363:SF4">
    <property type="entry name" value="GLYCEROL-3-PHOSPHATE REGULON REPRESSOR"/>
    <property type="match status" value="1"/>
</dbReference>
<evidence type="ECO:0000313" key="7">
    <source>
        <dbReference type="Proteomes" id="UP000315471"/>
    </source>
</evidence>
<dbReference type="PANTHER" id="PTHR30363">
    <property type="entry name" value="HTH-TYPE TRANSCRIPTIONAL REGULATOR SRLR-RELATED"/>
    <property type="match status" value="1"/>
</dbReference>
<dbReference type="Gene3D" id="1.10.10.10">
    <property type="entry name" value="Winged helix-like DNA-binding domain superfamily/Winged helix DNA-binding domain"/>
    <property type="match status" value="1"/>
</dbReference>
<sequence>MVKTKSRREKLRSLVQARGFAALGELADALGVSESTIRRDLEQLEQMGAARRTHGGVFWTGDPSTMRVFGNRRDTMWKAKSSIGRIAAELVEDYDTILLDGGSTTYELARHLVKRPLQVVTNSLPVAHLLSSSESIDLIMIGGSIRGRTAVAIGPIADTMLHSLNVTKVFLSVAGITERGFFNSDLMLVESEKAMIAAADQVFVVTDSSKFGKVSLSRICGLGDVRAVITDSEIENCWKKRFETAGVGLVLASMAKVSSSDEASHKSHLHPDQAE</sequence>
<dbReference type="InterPro" id="IPR018356">
    <property type="entry name" value="Tscrpt_reg_HTH_DeoR_CS"/>
</dbReference>